<proteinExistence type="predicted"/>
<dbReference type="EMBL" id="CAJPDQ010000004">
    <property type="protein sequence ID" value="CAF9908136.1"/>
    <property type="molecule type" value="Genomic_DNA"/>
</dbReference>
<dbReference type="Pfam" id="PF07690">
    <property type="entry name" value="MFS_1"/>
    <property type="match status" value="1"/>
</dbReference>
<feature type="transmembrane region" description="Helical" evidence="3">
    <location>
        <begin position="242"/>
        <end position="262"/>
    </location>
</feature>
<dbReference type="Gene3D" id="1.20.1250.20">
    <property type="entry name" value="MFS general substrate transporter like domains"/>
    <property type="match status" value="2"/>
</dbReference>
<sequence length="522" mass="56178">MDGGRRDSIKVGTFGGREYRLGSIVGIETEPTQLDVYEQMANRPSIADVKVEASRRKSVSNRQLTGASQITTRQSIIPIVLVTILFFMWGFAYGLLDVLNAHFQTTLGVTKSQGAGLSGAYFGAYFLAPLTYGGWVVRRFGYRAAFMTGLIIYGVGCLMFWPSGVKRSFGGFVGSMFIVGSGLSTLETAANPYIATCGPPRYSELRLNISQSFQAIGSVVAPLLAARVFFANVDSQDLTTVQWTYLAIAIFVFILAVVFYFAPIPEITDSDMADGEEQGAAFETGYVDKPLYKQYILFWGVAAQFCYVGAQVAVANFFINYCEYVRPGMTQAAGSNQLAIAQALFAIGRFAAAGAMKFIQPRLVLWLFMSMIVIFISAAIGAGGNAGIAVLSVTLFFESCIFPTIFTLSLRGLGRHTKRGASFLVASVCGGAVFPPILGVVADARNTQIGMIILLAGFVVAWSFPLYLNLFKAKELDGYLKSKVGIDPAVENGRLPSVVEVLGHGGARDVEKGGADIKSVQA</sequence>
<comment type="caution">
    <text evidence="5">The sequence shown here is derived from an EMBL/GenBank/DDBJ whole genome shotgun (WGS) entry which is preliminary data.</text>
</comment>
<dbReference type="InterPro" id="IPR036259">
    <property type="entry name" value="MFS_trans_sf"/>
</dbReference>
<evidence type="ECO:0000313" key="5">
    <source>
        <dbReference type="EMBL" id="CAF9908136.1"/>
    </source>
</evidence>
<dbReference type="InterPro" id="IPR050375">
    <property type="entry name" value="MFS_TsgA-like"/>
</dbReference>
<dbReference type="PANTHER" id="PTHR43702:SF5">
    <property type="entry name" value="MAJOR FACILITATOR SUPERFAMILY (MFS) PROFILE DOMAIN-CONTAINING PROTEIN"/>
    <property type="match status" value="1"/>
</dbReference>
<feature type="transmembrane region" description="Helical" evidence="3">
    <location>
        <begin position="116"/>
        <end position="137"/>
    </location>
</feature>
<dbReference type="InterPro" id="IPR020846">
    <property type="entry name" value="MFS_dom"/>
</dbReference>
<dbReference type="SUPFAM" id="SSF103473">
    <property type="entry name" value="MFS general substrate transporter"/>
    <property type="match status" value="1"/>
</dbReference>
<keyword evidence="3" id="KW-0472">Membrane</keyword>
<dbReference type="OrthoDB" id="546893at2759"/>
<evidence type="ECO:0000313" key="6">
    <source>
        <dbReference type="Proteomes" id="UP000664169"/>
    </source>
</evidence>
<keyword evidence="6" id="KW-1185">Reference proteome</keyword>
<feature type="transmembrane region" description="Helical" evidence="3">
    <location>
        <begin position="211"/>
        <end position="230"/>
    </location>
</feature>
<feature type="transmembrane region" description="Helical" evidence="3">
    <location>
        <begin position="448"/>
        <end position="471"/>
    </location>
</feature>
<dbReference type="AlphaFoldDB" id="A0A8H3ESJ1"/>
<dbReference type="Proteomes" id="UP000664169">
    <property type="component" value="Unassembled WGS sequence"/>
</dbReference>
<gene>
    <name evidence="5" type="ORF">GOMPHAMPRED_006079</name>
</gene>
<dbReference type="GO" id="GO:0022857">
    <property type="term" value="F:transmembrane transporter activity"/>
    <property type="evidence" value="ECO:0007669"/>
    <property type="project" value="InterPro"/>
</dbReference>
<dbReference type="GO" id="GO:0005886">
    <property type="term" value="C:plasma membrane"/>
    <property type="evidence" value="ECO:0007669"/>
    <property type="project" value="UniProtKB-SubCell"/>
</dbReference>
<feature type="transmembrane region" description="Helical" evidence="3">
    <location>
        <begin position="363"/>
        <end position="382"/>
    </location>
</feature>
<dbReference type="PROSITE" id="PS50850">
    <property type="entry name" value="MFS"/>
    <property type="match status" value="1"/>
</dbReference>
<organism evidence="5 6">
    <name type="scientific">Gomphillus americanus</name>
    <dbReference type="NCBI Taxonomy" id="1940652"/>
    <lineage>
        <taxon>Eukaryota</taxon>
        <taxon>Fungi</taxon>
        <taxon>Dikarya</taxon>
        <taxon>Ascomycota</taxon>
        <taxon>Pezizomycotina</taxon>
        <taxon>Lecanoromycetes</taxon>
        <taxon>OSLEUM clade</taxon>
        <taxon>Ostropomycetidae</taxon>
        <taxon>Ostropales</taxon>
        <taxon>Graphidaceae</taxon>
        <taxon>Gomphilloideae</taxon>
        <taxon>Gomphillus</taxon>
    </lineage>
</organism>
<keyword evidence="3" id="KW-0812">Transmembrane</keyword>
<feature type="domain" description="Major facilitator superfamily (MFS) profile" evidence="4">
    <location>
        <begin position="78"/>
        <end position="474"/>
    </location>
</feature>
<accession>A0A8H3ESJ1</accession>
<reference evidence="5" key="1">
    <citation type="submission" date="2021-03" db="EMBL/GenBank/DDBJ databases">
        <authorList>
            <person name="Tagirdzhanova G."/>
        </authorList>
    </citation>
    <scope>NUCLEOTIDE SEQUENCE</scope>
</reference>
<feature type="transmembrane region" description="Helical" evidence="3">
    <location>
        <begin position="296"/>
        <end position="319"/>
    </location>
</feature>
<dbReference type="PANTHER" id="PTHR43702">
    <property type="entry name" value="L-FUCOSE-PROTON SYMPORTER"/>
    <property type="match status" value="1"/>
</dbReference>
<keyword evidence="3" id="KW-1133">Transmembrane helix</keyword>
<keyword evidence="2" id="KW-1003">Cell membrane</keyword>
<comment type="subcellular location">
    <subcellularLocation>
        <location evidence="1">Cell inner membrane</location>
        <topology evidence="1">Multi-pass membrane protein</topology>
    </subcellularLocation>
</comment>
<feature type="transmembrane region" description="Helical" evidence="3">
    <location>
        <begin position="76"/>
        <end position="96"/>
    </location>
</feature>
<evidence type="ECO:0000259" key="4">
    <source>
        <dbReference type="PROSITE" id="PS50850"/>
    </source>
</evidence>
<feature type="transmembrane region" description="Helical" evidence="3">
    <location>
        <begin position="144"/>
        <end position="163"/>
    </location>
</feature>
<feature type="transmembrane region" description="Helical" evidence="3">
    <location>
        <begin position="422"/>
        <end position="442"/>
    </location>
</feature>
<evidence type="ECO:0000256" key="1">
    <source>
        <dbReference type="ARBA" id="ARBA00004429"/>
    </source>
</evidence>
<dbReference type="InterPro" id="IPR011701">
    <property type="entry name" value="MFS"/>
</dbReference>
<name>A0A8H3ESJ1_9LECA</name>
<evidence type="ECO:0000256" key="3">
    <source>
        <dbReference type="SAM" id="Phobius"/>
    </source>
</evidence>
<evidence type="ECO:0000256" key="2">
    <source>
        <dbReference type="ARBA" id="ARBA00022475"/>
    </source>
</evidence>
<protein>
    <recommendedName>
        <fullName evidence="4">Major facilitator superfamily (MFS) profile domain-containing protein</fullName>
    </recommendedName>
</protein>
<feature type="transmembrane region" description="Helical" evidence="3">
    <location>
        <begin position="388"/>
        <end position="410"/>
    </location>
</feature>